<evidence type="ECO:0000313" key="1">
    <source>
        <dbReference type="EMBL" id="MBF4275521.1"/>
    </source>
</evidence>
<organism evidence="1 2">
    <name type="scientific">Vibrio anguillarum</name>
    <name type="common">Listonella anguillarum</name>
    <dbReference type="NCBI Taxonomy" id="55601"/>
    <lineage>
        <taxon>Bacteria</taxon>
        <taxon>Pseudomonadati</taxon>
        <taxon>Pseudomonadota</taxon>
        <taxon>Gammaproteobacteria</taxon>
        <taxon>Vibrionales</taxon>
        <taxon>Vibrionaceae</taxon>
        <taxon>Vibrio</taxon>
    </lineage>
</organism>
<feature type="non-terminal residue" evidence="1">
    <location>
        <position position="115"/>
    </location>
</feature>
<gene>
    <name evidence="1" type="ORF">EAY07_26675</name>
</gene>
<reference evidence="1 2" key="1">
    <citation type="journal article" date="2021" name="PeerJ">
        <title>Analysis of 44 Vibrio anguillarum genomes reveals high genetic diversity.</title>
        <authorList>
            <person name="Hansen M.J."/>
            <person name="Dalsgaard I."/>
        </authorList>
    </citation>
    <scope>NUCLEOTIDE SEQUENCE [LARGE SCALE GENOMIC DNA]</scope>
    <source>
        <strain evidence="1 2">17-16730-2A</strain>
    </source>
</reference>
<dbReference type="AlphaFoldDB" id="A0ABD4KV75"/>
<dbReference type="EMBL" id="RDOM01001300">
    <property type="protein sequence ID" value="MBF4275521.1"/>
    <property type="molecule type" value="Genomic_DNA"/>
</dbReference>
<proteinExistence type="predicted"/>
<name>A0ABD4KV75_VIBAN</name>
<protein>
    <submittedName>
        <fullName evidence="1">DNA repair protein</fullName>
    </submittedName>
</protein>
<evidence type="ECO:0000313" key="2">
    <source>
        <dbReference type="Proteomes" id="UP000722957"/>
    </source>
</evidence>
<comment type="caution">
    <text evidence="1">The sequence shown here is derived from an EMBL/GenBank/DDBJ whole genome shotgun (WGS) entry which is preliminary data.</text>
</comment>
<feature type="non-terminal residue" evidence="1">
    <location>
        <position position="1"/>
    </location>
</feature>
<dbReference type="Proteomes" id="UP000722957">
    <property type="component" value="Unassembled WGS sequence"/>
</dbReference>
<sequence>LSDSALDGLPHADLFGQQRVVLDALKAGVQQSLVQLEQLALNADTQLVPLKQALLEKQQTEEQNLEKAFKDIPASQGKTGRQIGAEYQTLLKQIEQIRPKQTTLQHRQAQIDELY</sequence>
<accession>A0ABD4KV75</accession>